<sequence>MSELYQQEGSIIIDDGSSSSELKRKRTDNDSNNNNDTNNDDNTNDDDNNNLLTILYKYSNNDGIEFISCKTKGTPIVENNPRHSILFYDLTVKKYKNSYKTLIEQVKTLQEYNFKLNENFRNENNLKHAYEYNHFITEGCVLYLLDKENYVCDRNFIFKIKPNDIEQVHWENFNEKHEKLIDEVLLKIELRNLDLNEFNIRRELDTMGEKEWSKFSTDILKYVHKKKGINLLLNRCNNTNNTNNNTETDTNTDTTTSANNNNNQENESENTTKSILGDFTPSAATLEQTKERVHSKTNYHALPVRAYLDQTVVPILLQGLACVVRERPEDPIQYLASYLLRHNPNKKEDDEDDEEREIEKSD</sequence>
<evidence type="ECO:0000256" key="6">
    <source>
        <dbReference type="ARBA" id="ARBA00023242"/>
    </source>
</evidence>
<dbReference type="Pfam" id="PF05186">
    <property type="entry name" value="Dpy-30"/>
    <property type="match status" value="1"/>
</dbReference>
<comment type="subcellular location">
    <subcellularLocation>
        <location evidence="1">Nucleus</location>
    </subcellularLocation>
</comment>
<dbReference type="RefSeq" id="XP_002675012.1">
    <property type="nucleotide sequence ID" value="XM_002674966.1"/>
</dbReference>
<dbReference type="InterPro" id="IPR037856">
    <property type="entry name" value="Sdc1/DPY30"/>
</dbReference>
<keyword evidence="4" id="KW-0805">Transcription regulation</keyword>
<dbReference type="PANTHER" id="PTHR23356">
    <property type="entry name" value="DPY30-RELATED"/>
    <property type="match status" value="1"/>
</dbReference>
<dbReference type="eggNOG" id="KOG4109">
    <property type="taxonomic scope" value="Eukaryota"/>
</dbReference>
<dbReference type="AlphaFoldDB" id="D2VL83"/>
<reference evidence="9 10" key="1">
    <citation type="journal article" date="2010" name="Cell">
        <title>The genome of Naegleria gruberi illuminates early eukaryotic versatility.</title>
        <authorList>
            <person name="Fritz-Laylin L.K."/>
            <person name="Prochnik S.E."/>
            <person name="Ginger M.L."/>
            <person name="Dacks J.B."/>
            <person name="Carpenter M.L."/>
            <person name="Field M.C."/>
            <person name="Kuo A."/>
            <person name="Paredez A."/>
            <person name="Chapman J."/>
            <person name="Pham J."/>
            <person name="Shu S."/>
            <person name="Neupane R."/>
            <person name="Cipriano M."/>
            <person name="Mancuso J."/>
            <person name="Tu H."/>
            <person name="Salamov A."/>
            <person name="Lindquist E."/>
            <person name="Shapiro H."/>
            <person name="Lucas S."/>
            <person name="Grigoriev I.V."/>
            <person name="Cande W.Z."/>
            <person name="Fulton C."/>
            <person name="Rokhsar D.S."/>
            <person name="Dawson S.C."/>
        </authorList>
    </citation>
    <scope>NUCLEOTIDE SEQUENCE [LARGE SCALE GENOMIC DNA]</scope>
    <source>
        <strain evidence="9 10">NEG-M</strain>
    </source>
</reference>
<accession>D2VL83</accession>
<dbReference type="InterPro" id="IPR049629">
    <property type="entry name" value="DPY30_SDC1_DD"/>
</dbReference>
<comment type="similarity">
    <text evidence="2">Belongs to the dpy-30 family.</text>
</comment>
<dbReference type="STRING" id="5762.D2VL83"/>
<keyword evidence="3" id="KW-0156">Chromatin regulator</keyword>
<dbReference type="PANTHER" id="PTHR23356:SF16">
    <property type="entry name" value="DPY30 DOMAIN CONTAINING 2"/>
    <property type="match status" value="1"/>
</dbReference>
<dbReference type="VEuPathDB" id="AmoebaDB:NAEGRDRAFT_69688"/>
<evidence type="ECO:0000256" key="1">
    <source>
        <dbReference type="ARBA" id="ARBA00004123"/>
    </source>
</evidence>
<feature type="compositionally biased region" description="Acidic residues" evidence="8">
    <location>
        <begin position="38"/>
        <end position="48"/>
    </location>
</feature>
<evidence type="ECO:0000256" key="4">
    <source>
        <dbReference type="ARBA" id="ARBA00023015"/>
    </source>
</evidence>
<dbReference type="InterPro" id="IPR007858">
    <property type="entry name" value="Dpy-30_motif"/>
</dbReference>
<feature type="region of interest" description="Disordered" evidence="8">
    <location>
        <begin position="15"/>
        <end position="48"/>
    </location>
</feature>
<dbReference type="OrthoDB" id="417678at2759"/>
<feature type="compositionally biased region" description="Low complexity" evidence="8">
    <location>
        <begin position="237"/>
        <end position="272"/>
    </location>
</feature>
<dbReference type="Gene3D" id="1.20.890.10">
    <property type="entry name" value="cAMP-dependent protein kinase regulatory subunit, dimerization-anchoring domain"/>
    <property type="match status" value="1"/>
</dbReference>
<keyword evidence="5" id="KW-0804">Transcription</keyword>
<dbReference type="InParanoid" id="D2VL83"/>
<name>D2VL83_NAEGR</name>
<dbReference type="GO" id="GO:0048188">
    <property type="term" value="C:Set1C/COMPASS complex"/>
    <property type="evidence" value="ECO:0007669"/>
    <property type="project" value="InterPro"/>
</dbReference>
<evidence type="ECO:0000313" key="9">
    <source>
        <dbReference type="EMBL" id="EFC42268.1"/>
    </source>
</evidence>
<dbReference type="GO" id="GO:0006325">
    <property type="term" value="P:chromatin organization"/>
    <property type="evidence" value="ECO:0007669"/>
    <property type="project" value="UniProtKB-KW"/>
</dbReference>
<evidence type="ECO:0000313" key="10">
    <source>
        <dbReference type="Proteomes" id="UP000006671"/>
    </source>
</evidence>
<evidence type="ECO:0000256" key="8">
    <source>
        <dbReference type="SAM" id="MobiDB-lite"/>
    </source>
</evidence>
<dbReference type="CDD" id="cd22965">
    <property type="entry name" value="DD_DPY30_SDC1"/>
    <property type="match status" value="1"/>
</dbReference>
<feature type="region of interest" description="Disordered" evidence="8">
    <location>
        <begin position="237"/>
        <end position="276"/>
    </location>
</feature>
<evidence type="ECO:0000256" key="2">
    <source>
        <dbReference type="ARBA" id="ARBA00010849"/>
    </source>
</evidence>
<evidence type="ECO:0000256" key="3">
    <source>
        <dbReference type="ARBA" id="ARBA00022853"/>
    </source>
</evidence>
<keyword evidence="10" id="KW-1185">Reference proteome</keyword>
<evidence type="ECO:0000256" key="7">
    <source>
        <dbReference type="ARBA" id="ARBA00044172"/>
    </source>
</evidence>
<keyword evidence="6" id="KW-0539">Nucleus</keyword>
<dbReference type="EMBL" id="GG738880">
    <property type="protein sequence ID" value="EFC42268.1"/>
    <property type="molecule type" value="Genomic_DNA"/>
</dbReference>
<evidence type="ECO:0000256" key="5">
    <source>
        <dbReference type="ARBA" id="ARBA00023163"/>
    </source>
</evidence>
<dbReference type="Proteomes" id="UP000006671">
    <property type="component" value="Unassembled WGS sequence"/>
</dbReference>
<organism evidence="10">
    <name type="scientific">Naegleria gruberi</name>
    <name type="common">Amoeba</name>
    <dbReference type="NCBI Taxonomy" id="5762"/>
    <lineage>
        <taxon>Eukaryota</taxon>
        <taxon>Discoba</taxon>
        <taxon>Heterolobosea</taxon>
        <taxon>Tetramitia</taxon>
        <taxon>Eutetramitia</taxon>
        <taxon>Vahlkampfiidae</taxon>
        <taxon>Naegleria</taxon>
    </lineage>
</organism>
<dbReference type="GeneID" id="8851832"/>
<dbReference type="KEGG" id="ngr:NAEGRDRAFT_69688"/>
<protein>
    <recommendedName>
        <fullName evidence="7">Protein dpy-30 homolog</fullName>
    </recommendedName>
</protein>
<feature type="region of interest" description="Disordered" evidence="8">
    <location>
        <begin position="343"/>
        <end position="362"/>
    </location>
</feature>
<gene>
    <name evidence="9" type="ORF">NAEGRDRAFT_69688</name>
</gene>
<proteinExistence type="inferred from homology"/>